<reference evidence="1 2" key="1">
    <citation type="submission" date="2014-09" db="EMBL/GenBank/DDBJ databases">
        <authorList>
            <person name="Chan K.-G."/>
        </authorList>
    </citation>
    <scope>NUCLEOTIDE SEQUENCE [LARGE SCALE GENOMIC DNA]</scope>
    <source>
        <strain evidence="1 2">ND07</strain>
    </source>
</reference>
<keyword evidence="2" id="KW-1185">Reference proteome</keyword>
<sequence length="200" mass="22972">MLTEQNGKALRSPLPVVERGLPSCAGANRLFPNIEPIAPQSPERSALIERIIDASIIDKMKPELNRPPQSLQTSIDNTVQTRKTRMGIDLPAAYWSEYRRNIERFLADAQQAKVDVLQGYKEYYRRQLAPMDTADLERLLPDNPKADRSVSASNNSNMLEFYNRSEQQALRENYSAHQARMADLDRRFDVCERFAGCWRN</sequence>
<dbReference type="KEGG" id="psw:LK03_17035"/>
<protein>
    <submittedName>
        <fullName evidence="1">Uncharacterized protein</fullName>
    </submittedName>
</protein>
<proteinExistence type="predicted"/>
<dbReference type="AlphaFoldDB" id="A0A089WQL3"/>
<gene>
    <name evidence="1" type="ORF">LK03_17035</name>
</gene>
<organism evidence="1 2">
    <name type="scientific">Pseudomonas cremoricolorata</name>
    <dbReference type="NCBI Taxonomy" id="157783"/>
    <lineage>
        <taxon>Bacteria</taxon>
        <taxon>Pseudomonadati</taxon>
        <taxon>Pseudomonadota</taxon>
        <taxon>Gammaproteobacteria</taxon>
        <taxon>Pseudomonadales</taxon>
        <taxon>Pseudomonadaceae</taxon>
        <taxon>Pseudomonas</taxon>
    </lineage>
</organism>
<evidence type="ECO:0000313" key="1">
    <source>
        <dbReference type="EMBL" id="AIR90866.1"/>
    </source>
</evidence>
<name>A0A089WQL3_9PSED</name>
<evidence type="ECO:0000313" key="2">
    <source>
        <dbReference type="Proteomes" id="UP000029493"/>
    </source>
</evidence>
<dbReference type="Proteomes" id="UP000029493">
    <property type="component" value="Chromosome"/>
</dbReference>
<accession>A0A089WQL3</accession>
<dbReference type="EMBL" id="CP009455">
    <property type="protein sequence ID" value="AIR90866.1"/>
    <property type="molecule type" value="Genomic_DNA"/>
</dbReference>